<dbReference type="STRING" id="1852522.SAMN06295960_2792"/>
<dbReference type="RefSeq" id="WP_085494953.1">
    <property type="nucleotide sequence ID" value="NZ_FXAZ01000003.1"/>
</dbReference>
<gene>
    <name evidence="4" type="ORF">SAMN06295960_2792</name>
</gene>
<dbReference type="OrthoDB" id="2675126at2"/>
<reference evidence="4 5" key="1">
    <citation type="submission" date="2017-04" db="EMBL/GenBank/DDBJ databases">
        <authorList>
            <person name="Afonso C.L."/>
            <person name="Miller P.J."/>
            <person name="Scott M.A."/>
            <person name="Spackman E."/>
            <person name="Goraichik I."/>
            <person name="Dimitrov K.M."/>
            <person name="Suarez D.L."/>
            <person name="Swayne D.E."/>
        </authorList>
    </citation>
    <scope>NUCLEOTIDE SEQUENCE [LARGE SCALE GENOMIC DNA]</scope>
    <source>
        <strain evidence="4 5">11</strain>
    </source>
</reference>
<dbReference type="InterPro" id="IPR011801">
    <property type="entry name" value="Swm_rep_I_cyn"/>
</dbReference>
<dbReference type="Pfam" id="PF00395">
    <property type="entry name" value="SLH"/>
    <property type="match status" value="3"/>
</dbReference>
<feature type="signal peptide" evidence="2">
    <location>
        <begin position="1"/>
        <end position="27"/>
    </location>
</feature>
<dbReference type="InterPro" id="IPR051465">
    <property type="entry name" value="Cell_Envelope_Struct_Comp"/>
</dbReference>
<name>A0A1X7KWE5_9BACL</name>
<evidence type="ECO:0000313" key="5">
    <source>
        <dbReference type="Proteomes" id="UP000193834"/>
    </source>
</evidence>
<dbReference type="PROSITE" id="PS51272">
    <property type="entry name" value="SLH"/>
    <property type="match status" value="3"/>
</dbReference>
<dbReference type="NCBIfam" id="TIGR02059">
    <property type="entry name" value="swm_rep_I"/>
    <property type="match status" value="4"/>
</dbReference>
<dbReference type="InterPro" id="IPR014755">
    <property type="entry name" value="Cu-Rt/internalin_Ig-like"/>
</dbReference>
<dbReference type="Proteomes" id="UP000193834">
    <property type="component" value="Unassembled WGS sequence"/>
</dbReference>
<evidence type="ECO:0000259" key="3">
    <source>
        <dbReference type="PROSITE" id="PS51272"/>
    </source>
</evidence>
<keyword evidence="1 2" id="KW-0732">Signal</keyword>
<dbReference type="PANTHER" id="PTHR43308:SF5">
    <property type="entry name" value="S-LAYER PROTEIN _ PEPTIDOGLYCAN ENDO-BETA-N-ACETYLGLUCOSAMINIDASE"/>
    <property type="match status" value="1"/>
</dbReference>
<feature type="chain" id="PRO_5012778690" evidence="2">
    <location>
        <begin position="28"/>
        <end position="906"/>
    </location>
</feature>
<organism evidence="4 5">
    <name type="scientific">Paenibacillus aquistagni</name>
    <dbReference type="NCBI Taxonomy" id="1852522"/>
    <lineage>
        <taxon>Bacteria</taxon>
        <taxon>Bacillati</taxon>
        <taxon>Bacillota</taxon>
        <taxon>Bacilli</taxon>
        <taxon>Bacillales</taxon>
        <taxon>Paenibacillaceae</taxon>
        <taxon>Paenibacillus</taxon>
    </lineage>
</organism>
<dbReference type="Pfam" id="PF13753">
    <property type="entry name" value="SWM_repeat"/>
    <property type="match status" value="4"/>
</dbReference>
<dbReference type="EMBL" id="FXAZ01000003">
    <property type="protein sequence ID" value="SMG45866.1"/>
    <property type="molecule type" value="Genomic_DNA"/>
</dbReference>
<keyword evidence="5" id="KW-1185">Reference proteome</keyword>
<evidence type="ECO:0000256" key="2">
    <source>
        <dbReference type="SAM" id="SignalP"/>
    </source>
</evidence>
<proteinExistence type="predicted"/>
<dbReference type="AlphaFoldDB" id="A0A1X7KWE5"/>
<feature type="domain" description="SLH" evidence="3">
    <location>
        <begin position="716"/>
        <end position="776"/>
    </location>
</feature>
<sequence>MRFKQGIAASVAALLMIQGAWTVPVLAKESTTSIESIATTKDTIKGAVTTSAADTSAPVLESIFMAKTNMVELRYNEQLDPSSIPSKDDFKIIVNNEERPLVAAVVVGKNVQVYLESGVAIGQVIKVTYYPGSKPIKDLSGNRAPAFSNRDVSNTVEDFMNKITSSSVTGKVIQMTFSDEMLPMDNRGVSQFTVTVDGNTARLKEALVSGFNIVINLEQEVTDGQVIKVQYKPGSYPIRDRNNAPIIGFGPVFVRNSVDTKPPILESSRVGGTKLTLFYNEGLNEHELFLPMKSHYSVLVNEKAVFVNKVEVKSNMVILTLASSVSNLADRVTVSYVPGPKRIVDLNGNPAAGFSLVDAGVVKDSDLPYVDKATYRDNIITLDMSRSMDYGSVPSKNYFNVKANNRTQAISNVQVNNTQVIITLTQNMDWNQTVVISYSAPGSKGLMDTTGNKVKSFSNQKVEYSSSSGSGSGSSSGAVLDYVHDADWQDFLQDVLLVDTVVASKLTDRSISGQYVNRYNINSDDWTKVLDYATKESSEVVALDLSADEKAAMVAINLKTLEDMVRKNGDLKVGVRYGDWLYSIKLNDIPFNDIRRQLLSASNSTTLLFQIERQSSRDASGLMNGIRMVNGTTLVEPVMFNLTAYAGSGKETTVTAKTHISYQTGRSISGSDIAVVRQNPTINSKIAYVPTHVKSQSGSQVVNSVLTGSSAIALARSSQYFTDISGHWGMNDIQALSGRFIADALTGSRFEPNKSITRADFAVLIAKGIGLDGDLDASKRFKDVSASSTAAPYIGAAVKAGIISGHADGTFKPNSLITREQIALMMNRTLIHTGNNIQLSRPVSQWMASFTDRNKISTSSQDAVAKSMEAGIIQGLTNNTFGPRQNATRAQAVVMVKRLLEYVEYM</sequence>
<evidence type="ECO:0000313" key="4">
    <source>
        <dbReference type="EMBL" id="SMG45866.1"/>
    </source>
</evidence>
<feature type="domain" description="SLH" evidence="3">
    <location>
        <begin position="777"/>
        <end position="840"/>
    </location>
</feature>
<evidence type="ECO:0000256" key="1">
    <source>
        <dbReference type="ARBA" id="ARBA00022729"/>
    </source>
</evidence>
<dbReference type="InterPro" id="IPR001119">
    <property type="entry name" value="SLH_dom"/>
</dbReference>
<dbReference type="InterPro" id="IPR028059">
    <property type="entry name" value="SWM_rpt"/>
</dbReference>
<protein>
    <submittedName>
        <fullName evidence="4">Repeat-containing protein</fullName>
    </submittedName>
</protein>
<dbReference type="PANTHER" id="PTHR43308">
    <property type="entry name" value="OUTER MEMBRANE PROTEIN ALPHA-RELATED"/>
    <property type="match status" value="1"/>
</dbReference>
<accession>A0A1X7KWE5</accession>
<feature type="domain" description="SLH" evidence="3">
    <location>
        <begin position="847"/>
        <end position="906"/>
    </location>
</feature>
<dbReference type="Gene3D" id="2.60.40.1220">
    <property type="match status" value="1"/>
</dbReference>